<dbReference type="Pfam" id="PF02481">
    <property type="entry name" value="DNA_processg_A"/>
    <property type="match status" value="1"/>
</dbReference>
<feature type="domain" description="DprA winged helix" evidence="3">
    <location>
        <begin position="328"/>
        <end position="372"/>
    </location>
</feature>
<name>A2CBT1_PROM3</name>
<evidence type="ECO:0000256" key="1">
    <source>
        <dbReference type="ARBA" id="ARBA00006525"/>
    </source>
</evidence>
<gene>
    <name evidence="4" type="primary">smf</name>
    <name evidence="4" type="ordered locus">P9303_22061</name>
</gene>
<feature type="domain" description="Smf/DprA SLOG" evidence="2">
    <location>
        <begin position="86"/>
        <end position="297"/>
    </location>
</feature>
<organism evidence="4 5">
    <name type="scientific">Prochlorococcus marinus (strain MIT 9303)</name>
    <dbReference type="NCBI Taxonomy" id="59922"/>
    <lineage>
        <taxon>Bacteria</taxon>
        <taxon>Bacillati</taxon>
        <taxon>Cyanobacteriota</taxon>
        <taxon>Cyanophyceae</taxon>
        <taxon>Synechococcales</taxon>
        <taxon>Prochlorococcaceae</taxon>
        <taxon>Prochlorococcus</taxon>
    </lineage>
</organism>
<dbReference type="RefSeq" id="WP_011826811.1">
    <property type="nucleotide sequence ID" value="NC_008820.1"/>
</dbReference>
<dbReference type="InterPro" id="IPR041614">
    <property type="entry name" value="DprA_WH"/>
</dbReference>
<dbReference type="GO" id="GO:0009294">
    <property type="term" value="P:DNA-mediated transformation"/>
    <property type="evidence" value="ECO:0007669"/>
    <property type="project" value="InterPro"/>
</dbReference>
<dbReference type="HOGENOM" id="CLU_029601_0_3_3"/>
<sequence>MRTILLVERRHWWWLWSRCPGIGAARMGDLEALGKAHEVSLAELWTWPEERLRKVLFWPTALFKDLGLHRSKWGTCPSVDVPEDVLMPVDLLWPEGLRALKRPPLALFWQGRQELLGCLGARRAVAIVGTRRPSNHGLRVAEALGRALALAGWPVISGLAEGIDAAAHRGCLEGGGAPVGVLGTPLQKVYPRQNEGLQALVAAQGLLVTEQPRETLVKRGCFAARNRLLVALAKAVVVVECPERSGALITARRAIEQQCQLLVVPGDARRWSALGSNALLLDQASPLLSPEALVKQLGTGPLAVHSPSVAFDLSGSRSSSRAGQHGDTALLQAIGDGASLEDLMTGLNLSSARLTEQLLQLELKGVVVAEPGLHWRLA</sequence>
<dbReference type="PANTHER" id="PTHR43022">
    <property type="entry name" value="PROTEIN SMF"/>
    <property type="match status" value="1"/>
</dbReference>
<dbReference type="SUPFAM" id="SSF102405">
    <property type="entry name" value="MCP/YpsA-like"/>
    <property type="match status" value="1"/>
</dbReference>
<dbReference type="KEGG" id="pmf:P9303_22061"/>
<evidence type="ECO:0000259" key="3">
    <source>
        <dbReference type="Pfam" id="PF17782"/>
    </source>
</evidence>
<reference evidence="4 5" key="1">
    <citation type="journal article" date="2007" name="PLoS Genet.">
        <title>Patterns and implications of gene gain and loss in the evolution of Prochlorococcus.</title>
        <authorList>
            <person name="Kettler G.C."/>
            <person name="Martiny A.C."/>
            <person name="Huang K."/>
            <person name="Zucker J."/>
            <person name="Coleman M.L."/>
            <person name="Rodrigue S."/>
            <person name="Chen F."/>
            <person name="Lapidus A."/>
            <person name="Ferriera S."/>
            <person name="Johnson J."/>
            <person name="Steglich C."/>
            <person name="Church G.M."/>
            <person name="Richardson P."/>
            <person name="Chisholm S.W."/>
        </authorList>
    </citation>
    <scope>NUCLEOTIDE SEQUENCE [LARGE SCALE GENOMIC DNA]</scope>
    <source>
        <strain evidence="4 5">MIT 9303</strain>
    </source>
</reference>
<accession>A2CBT1</accession>
<dbReference type="STRING" id="59922.P9303_22061"/>
<dbReference type="InterPro" id="IPR003488">
    <property type="entry name" value="DprA"/>
</dbReference>
<dbReference type="EMBL" id="CP000554">
    <property type="protein sequence ID" value="ABM78941.1"/>
    <property type="molecule type" value="Genomic_DNA"/>
</dbReference>
<dbReference type="InterPro" id="IPR057666">
    <property type="entry name" value="DrpA_SLOG"/>
</dbReference>
<evidence type="ECO:0000313" key="5">
    <source>
        <dbReference type="Proteomes" id="UP000002274"/>
    </source>
</evidence>
<dbReference type="BioCyc" id="PMAR59922:G1G80-1932-MONOMER"/>
<dbReference type="Gene3D" id="3.40.50.450">
    <property type="match status" value="1"/>
</dbReference>
<dbReference type="AlphaFoldDB" id="A2CBT1"/>
<comment type="similarity">
    <text evidence="1">Belongs to the DprA/Smf family.</text>
</comment>
<protein>
    <submittedName>
        <fullName evidence="4">SMF family protein</fullName>
    </submittedName>
</protein>
<proteinExistence type="inferred from homology"/>
<evidence type="ECO:0000313" key="4">
    <source>
        <dbReference type="EMBL" id="ABM78941.1"/>
    </source>
</evidence>
<evidence type="ECO:0000259" key="2">
    <source>
        <dbReference type="Pfam" id="PF02481"/>
    </source>
</evidence>
<dbReference type="PANTHER" id="PTHR43022:SF1">
    <property type="entry name" value="PROTEIN SMF"/>
    <property type="match status" value="1"/>
</dbReference>
<dbReference type="Proteomes" id="UP000002274">
    <property type="component" value="Chromosome"/>
</dbReference>
<dbReference type="Pfam" id="PF17782">
    <property type="entry name" value="WHD_DprA"/>
    <property type="match status" value="1"/>
</dbReference>